<dbReference type="Pfam" id="PF12796">
    <property type="entry name" value="Ank_2"/>
    <property type="match status" value="1"/>
</dbReference>
<dbReference type="SUPFAM" id="SSF158235">
    <property type="entry name" value="SOCS box-like"/>
    <property type="match status" value="1"/>
</dbReference>
<evidence type="ECO:0000313" key="4">
    <source>
        <dbReference type="EMBL" id="CEK93116.1"/>
    </source>
</evidence>
<sequence>MFHDSLYFLDTPKHRGHDLAVWFVSNAFKQEDQHCEKLQLLFRDVVAAHGGFISSPVVGLTLFRCIQMTRQDIILCLLSEGVDVNIMFRGRCMLHEAVKVSNEKMLLFILSLPGVEKDKYDAEMRTSLMEAARGRPRCLKILLQAGCDSTLKDSNGDSSFHHAFQAHRPHKDDIIACLDILLEFGVDINSRGHLGKTCLQKAVETGNHWLVKWLMLHNCDLNVQLRNSRVHLDQFQVFRLHNEIPLLIAIKMADRVLVEVMIACGCDYRQYNYRWVLEYCKHYRLLYNSLNNAFFNVDSLQSSCRKVIRKCLTTNIVSEVRQLRLPVALQQYTLCQDELKALAHSGL</sequence>
<dbReference type="InterPro" id="IPR001496">
    <property type="entry name" value="SOCS_box"/>
</dbReference>
<dbReference type="PROSITE" id="PS50225">
    <property type="entry name" value="SOCS"/>
    <property type="match status" value="1"/>
</dbReference>
<dbReference type="Gene3D" id="1.25.40.20">
    <property type="entry name" value="Ankyrin repeat-containing domain"/>
    <property type="match status" value="1"/>
</dbReference>
<proteinExistence type="predicted"/>
<evidence type="ECO:0000259" key="3">
    <source>
        <dbReference type="PROSITE" id="PS50225"/>
    </source>
</evidence>
<accession>A0A0B7BL90</accession>
<dbReference type="Pfam" id="PF07525">
    <property type="entry name" value="SOCS_box"/>
    <property type="match status" value="1"/>
</dbReference>
<dbReference type="PANTHER" id="PTHR24198">
    <property type="entry name" value="ANKYRIN REPEAT AND PROTEIN KINASE DOMAIN-CONTAINING PROTEIN"/>
    <property type="match status" value="1"/>
</dbReference>
<dbReference type="InterPro" id="IPR036036">
    <property type="entry name" value="SOCS_box-like_dom_sf"/>
</dbReference>
<name>A0A0B7BL90_9EUPU</name>
<protein>
    <recommendedName>
        <fullName evidence="3">SOCS box domain-containing protein</fullName>
    </recommendedName>
</protein>
<dbReference type="EMBL" id="HACG01046251">
    <property type="protein sequence ID" value="CEK93116.1"/>
    <property type="molecule type" value="Transcribed_RNA"/>
</dbReference>
<organism evidence="4">
    <name type="scientific">Arion vulgaris</name>
    <dbReference type="NCBI Taxonomy" id="1028688"/>
    <lineage>
        <taxon>Eukaryota</taxon>
        <taxon>Metazoa</taxon>
        <taxon>Spiralia</taxon>
        <taxon>Lophotrochozoa</taxon>
        <taxon>Mollusca</taxon>
        <taxon>Gastropoda</taxon>
        <taxon>Heterobranchia</taxon>
        <taxon>Euthyneura</taxon>
        <taxon>Panpulmonata</taxon>
        <taxon>Eupulmonata</taxon>
        <taxon>Stylommatophora</taxon>
        <taxon>Helicina</taxon>
        <taxon>Arionoidea</taxon>
        <taxon>Arionidae</taxon>
        <taxon>Arion</taxon>
    </lineage>
</organism>
<reference evidence="4" key="1">
    <citation type="submission" date="2014-12" db="EMBL/GenBank/DDBJ databases">
        <title>Insight into the proteome of Arion vulgaris.</title>
        <authorList>
            <person name="Aradska J."/>
            <person name="Bulat T."/>
            <person name="Smidak R."/>
            <person name="Sarate P."/>
            <person name="Gangsoo J."/>
            <person name="Sialana F."/>
            <person name="Bilban M."/>
            <person name="Lubec G."/>
        </authorList>
    </citation>
    <scope>NUCLEOTIDE SEQUENCE</scope>
    <source>
        <tissue evidence="4">Skin</tissue>
    </source>
</reference>
<gene>
    <name evidence="4" type="primary">ORF192110</name>
</gene>
<evidence type="ECO:0000256" key="2">
    <source>
        <dbReference type="ARBA" id="ARBA00023043"/>
    </source>
</evidence>
<dbReference type="InterPro" id="IPR036770">
    <property type="entry name" value="Ankyrin_rpt-contain_sf"/>
</dbReference>
<dbReference type="AlphaFoldDB" id="A0A0B7BL90"/>
<keyword evidence="2" id="KW-0040">ANK repeat</keyword>
<dbReference type="PANTHER" id="PTHR24198:SF165">
    <property type="entry name" value="ANKYRIN REPEAT-CONTAINING PROTEIN-RELATED"/>
    <property type="match status" value="1"/>
</dbReference>
<dbReference type="GO" id="GO:0035556">
    <property type="term" value="P:intracellular signal transduction"/>
    <property type="evidence" value="ECO:0007669"/>
    <property type="project" value="InterPro"/>
</dbReference>
<dbReference type="InterPro" id="IPR002110">
    <property type="entry name" value="Ankyrin_rpt"/>
</dbReference>
<dbReference type="Gene3D" id="1.10.750.20">
    <property type="entry name" value="SOCS box"/>
    <property type="match status" value="1"/>
</dbReference>
<dbReference type="SMART" id="SM00248">
    <property type="entry name" value="ANK"/>
    <property type="match status" value="5"/>
</dbReference>
<feature type="domain" description="SOCS box" evidence="3">
    <location>
        <begin position="285"/>
        <end position="332"/>
    </location>
</feature>
<evidence type="ECO:0000256" key="1">
    <source>
        <dbReference type="ARBA" id="ARBA00022737"/>
    </source>
</evidence>
<keyword evidence="1" id="KW-0677">Repeat</keyword>
<dbReference type="SUPFAM" id="SSF48403">
    <property type="entry name" value="Ankyrin repeat"/>
    <property type="match status" value="1"/>
</dbReference>